<keyword evidence="3" id="KW-1185">Reference proteome</keyword>
<protein>
    <submittedName>
        <fullName evidence="2">Uncharacterized protein</fullName>
    </submittedName>
</protein>
<accession>A0A9D4DJW7</accession>
<reference evidence="2" key="1">
    <citation type="journal article" date="2019" name="bioRxiv">
        <title>The Genome of the Zebra Mussel, Dreissena polymorpha: A Resource for Invasive Species Research.</title>
        <authorList>
            <person name="McCartney M.A."/>
            <person name="Auch B."/>
            <person name="Kono T."/>
            <person name="Mallez S."/>
            <person name="Zhang Y."/>
            <person name="Obille A."/>
            <person name="Becker A."/>
            <person name="Abrahante J.E."/>
            <person name="Garbe J."/>
            <person name="Badalamenti J.P."/>
            <person name="Herman A."/>
            <person name="Mangelson H."/>
            <person name="Liachko I."/>
            <person name="Sullivan S."/>
            <person name="Sone E.D."/>
            <person name="Koren S."/>
            <person name="Silverstein K.A.T."/>
            <person name="Beckman K.B."/>
            <person name="Gohl D.M."/>
        </authorList>
    </citation>
    <scope>NUCLEOTIDE SEQUENCE</scope>
    <source>
        <strain evidence="2">Duluth1</strain>
        <tissue evidence="2">Whole animal</tissue>
    </source>
</reference>
<evidence type="ECO:0000313" key="1">
    <source>
        <dbReference type="EMBL" id="KAH3750236.1"/>
    </source>
</evidence>
<dbReference type="AlphaFoldDB" id="A0A9D4DJW7"/>
<sequence>MRCPPSDRVRGFAPYSGSILIISSIDTKYWFFPGNGLDSVHICLYRPSCNSQQLTVGSTK</sequence>
<evidence type="ECO:0000313" key="2">
    <source>
        <dbReference type="EMBL" id="KAH3750273.1"/>
    </source>
</evidence>
<proteinExistence type="predicted"/>
<organism evidence="2 3">
    <name type="scientific">Dreissena polymorpha</name>
    <name type="common">Zebra mussel</name>
    <name type="synonym">Mytilus polymorpha</name>
    <dbReference type="NCBI Taxonomy" id="45954"/>
    <lineage>
        <taxon>Eukaryota</taxon>
        <taxon>Metazoa</taxon>
        <taxon>Spiralia</taxon>
        <taxon>Lophotrochozoa</taxon>
        <taxon>Mollusca</taxon>
        <taxon>Bivalvia</taxon>
        <taxon>Autobranchia</taxon>
        <taxon>Heteroconchia</taxon>
        <taxon>Euheterodonta</taxon>
        <taxon>Imparidentia</taxon>
        <taxon>Neoheterodontei</taxon>
        <taxon>Myida</taxon>
        <taxon>Dreissenoidea</taxon>
        <taxon>Dreissenidae</taxon>
        <taxon>Dreissena</taxon>
    </lineage>
</organism>
<gene>
    <name evidence="1" type="ORF">DPMN_184755</name>
    <name evidence="2" type="ORF">DPMN_184793</name>
</gene>
<dbReference type="EMBL" id="JAIWYP010000010">
    <property type="protein sequence ID" value="KAH3750236.1"/>
    <property type="molecule type" value="Genomic_DNA"/>
</dbReference>
<evidence type="ECO:0000313" key="3">
    <source>
        <dbReference type="Proteomes" id="UP000828390"/>
    </source>
</evidence>
<reference evidence="2" key="2">
    <citation type="submission" date="2020-11" db="EMBL/GenBank/DDBJ databases">
        <authorList>
            <person name="McCartney M.A."/>
            <person name="Auch B."/>
            <person name="Kono T."/>
            <person name="Mallez S."/>
            <person name="Becker A."/>
            <person name="Gohl D.M."/>
            <person name="Silverstein K.A.T."/>
            <person name="Koren S."/>
            <person name="Bechman K.B."/>
            <person name="Herman A."/>
            <person name="Abrahante J.E."/>
            <person name="Garbe J."/>
        </authorList>
    </citation>
    <scope>NUCLEOTIDE SEQUENCE</scope>
    <source>
        <strain evidence="2">Duluth1</strain>
        <tissue evidence="2">Whole animal</tissue>
    </source>
</reference>
<dbReference type="Proteomes" id="UP000828390">
    <property type="component" value="Unassembled WGS sequence"/>
</dbReference>
<name>A0A9D4DJW7_DREPO</name>
<dbReference type="EMBL" id="JAIWYP010000010">
    <property type="protein sequence ID" value="KAH3750273.1"/>
    <property type="molecule type" value="Genomic_DNA"/>
</dbReference>
<comment type="caution">
    <text evidence="2">The sequence shown here is derived from an EMBL/GenBank/DDBJ whole genome shotgun (WGS) entry which is preliminary data.</text>
</comment>